<dbReference type="PANTHER" id="PTHR12428">
    <property type="entry name" value="OXA1"/>
    <property type="match status" value="1"/>
</dbReference>
<dbReference type="RefSeq" id="WP_035536378.1">
    <property type="nucleotide sequence ID" value="NZ_ARYL01000005.1"/>
</dbReference>
<evidence type="ECO:0000256" key="12">
    <source>
        <dbReference type="ARBA" id="ARBA00033342"/>
    </source>
</evidence>
<evidence type="ECO:0000256" key="10">
    <source>
        <dbReference type="ARBA" id="ARBA00023186"/>
    </source>
</evidence>
<dbReference type="InterPro" id="IPR001708">
    <property type="entry name" value="YidC/ALB3/OXA1/COX18"/>
</dbReference>
<feature type="transmembrane region" description="Helical" evidence="13">
    <location>
        <begin position="507"/>
        <end position="531"/>
    </location>
</feature>
<evidence type="ECO:0000256" key="7">
    <source>
        <dbReference type="ARBA" id="ARBA00022927"/>
    </source>
</evidence>
<dbReference type="InterPro" id="IPR028055">
    <property type="entry name" value="YidC/Oxa/ALB_C"/>
</dbReference>
<dbReference type="NCBIfam" id="TIGR03593">
    <property type="entry name" value="yidC_nterm"/>
    <property type="match status" value="1"/>
</dbReference>
<dbReference type="GO" id="GO:0005886">
    <property type="term" value="C:plasma membrane"/>
    <property type="evidence" value="ECO:0007669"/>
    <property type="project" value="UniProtKB-SubCell"/>
</dbReference>
<dbReference type="Gene3D" id="2.70.98.90">
    <property type="match status" value="1"/>
</dbReference>
<evidence type="ECO:0000256" key="9">
    <source>
        <dbReference type="ARBA" id="ARBA00023136"/>
    </source>
</evidence>
<comment type="caution">
    <text evidence="16">The sequence shown here is derived from an EMBL/GenBank/DDBJ whole genome shotgun (WGS) entry which is preliminary data.</text>
</comment>
<evidence type="ECO:0000256" key="4">
    <source>
        <dbReference type="ARBA" id="ARBA00022448"/>
    </source>
</evidence>
<proteinExistence type="inferred from homology"/>
<evidence type="ECO:0000259" key="14">
    <source>
        <dbReference type="Pfam" id="PF02096"/>
    </source>
</evidence>
<comment type="subcellular location">
    <subcellularLocation>
        <location evidence="1">Cell inner membrane</location>
        <topology evidence="1">Multi-pass membrane protein</topology>
    </subcellularLocation>
    <subcellularLocation>
        <location evidence="13">Cell membrane</location>
        <topology evidence="13">Multi-pass membrane protein</topology>
    </subcellularLocation>
</comment>
<dbReference type="PATRIC" id="fig|1280953.3.peg.1038"/>
<reference evidence="16 17" key="1">
    <citation type="journal article" date="2014" name="Antonie Van Leeuwenhoek">
        <title>Hyphomonas beringensis sp. nov. and Hyphomonas chukchiensis sp. nov., isolated from surface seawater of the Bering Sea and Chukchi Sea.</title>
        <authorList>
            <person name="Li C."/>
            <person name="Lai Q."/>
            <person name="Li G."/>
            <person name="Dong C."/>
            <person name="Wang J."/>
            <person name="Liao Y."/>
            <person name="Shao Z."/>
        </authorList>
    </citation>
    <scope>NUCLEOTIDE SEQUENCE [LARGE SCALE GENOMIC DNA]</scope>
    <source>
        <strain evidence="16 17">SCH89</strain>
    </source>
</reference>
<comment type="similarity">
    <text evidence="2 13">Belongs to the OXA1/ALB3/YidC family. Type 1 subfamily.</text>
</comment>
<dbReference type="InterPro" id="IPR028053">
    <property type="entry name" value="Membr_insert_YidC_N"/>
</dbReference>
<dbReference type="InterPro" id="IPR019998">
    <property type="entry name" value="Membr_insert_YidC"/>
</dbReference>
<protein>
    <recommendedName>
        <fullName evidence="3 13">Membrane protein insertase YidC</fullName>
    </recommendedName>
    <alternativeName>
        <fullName evidence="12 13">Foldase YidC</fullName>
    </alternativeName>
    <alternativeName>
        <fullName evidence="11 13">Membrane integrase YidC</fullName>
    </alternativeName>
    <alternativeName>
        <fullName evidence="13">Membrane protein YidC</fullName>
    </alternativeName>
</protein>
<dbReference type="GO" id="GO:0051205">
    <property type="term" value="P:protein insertion into membrane"/>
    <property type="evidence" value="ECO:0007669"/>
    <property type="project" value="TreeGrafter"/>
</dbReference>
<dbReference type="InterPro" id="IPR047196">
    <property type="entry name" value="YidC_ALB_C"/>
</dbReference>
<dbReference type="CDD" id="cd19961">
    <property type="entry name" value="EcYidC-like_peri"/>
    <property type="match status" value="1"/>
</dbReference>
<keyword evidence="9 13" id="KW-0472">Membrane</keyword>
<dbReference type="GO" id="GO:0032977">
    <property type="term" value="F:membrane insertase activity"/>
    <property type="evidence" value="ECO:0007669"/>
    <property type="project" value="InterPro"/>
</dbReference>
<dbReference type="Proteomes" id="UP000024942">
    <property type="component" value="Unassembled WGS sequence"/>
</dbReference>
<feature type="transmembrane region" description="Helical" evidence="13">
    <location>
        <begin position="442"/>
        <end position="463"/>
    </location>
</feature>
<evidence type="ECO:0000256" key="1">
    <source>
        <dbReference type="ARBA" id="ARBA00004429"/>
    </source>
</evidence>
<organism evidence="16 17">
    <name type="scientific">Hyphomonas oceanitis SCH89</name>
    <dbReference type="NCBI Taxonomy" id="1280953"/>
    <lineage>
        <taxon>Bacteria</taxon>
        <taxon>Pseudomonadati</taxon>
        <taxon>Pseudomonadota</taxon>
        <taxon>Alphaproteobacteria</taxon>
        <taxon>Hyphomonadales</taxon>
        <taxon>Hyphomonadaceae</taxon>
        <taxon>Hyphomonas</taxon>
    </lineage>
</organism>
<dbReference type="PANTHER" id="PTHR12428:SF65">
    <property type="entry name" value="CYTOCHROME C OXIDASE ASSEMBLY PROTEIN COX18, MITOCHONDRIAL"/>
    <property type="match status" value="1"/>
</dbReference>
<keyword evidence="17" id="KW-1185">Reference proteome</keyword>
<dbReference type="STRING" id="1280953.HOC_05154"/>
<evidence type="ECO:0000313" key="16">
    <source>
        <dbReference type="EMBL" id="KDA03514.1"/>
    </source>
</evidence>
<evidence type="ECO:0000259" key="15">
    <source>
        <dbReference type="Pfam" id="PF14849"/>
    </source>
</evidence>
<evidence type="ECO:0000256" key="8">
    <source>
        <dbReference type="ARBA" id="ARBA00022989"/>
    </source>
</evidence>
<dbReference type="CDD" id="cd20070">
    <property type="entry name" value="5TM_YidC_Alb3"/>
    <property type="match status" value="1"/>
</dbReference>
<comment type="subunit">
    <text evidence="13">Interacts with the Sec translocase complex via SecD. Specifically interacts with transmembrane segments of nascent integral membrane proteins during membrane integration.</text>
</comment>
<feature type="transmembrane region" description="Helical" evidence="13">
    <location>
        <begin position="380"/>
        <end position="400"/>
    </location>
</feature>
<keyword evidence="7 13" id="KW-0653">Protein transport</keyword>
<keyword evidence="5 13" id="KW-1003">Cell membrane</keyword>
<dbReference type="PRINTS" id="PR00701">
    <property type="entry name" value="60KDINNERMP"/>
</dbReference>
<evidence type="ECO:0000256" key="3">
    <source>
        <dbReference type="ARBA" id="ARBA00015325"/>
    </source>
</evidence>
<feature type="domain" description="Membrane insertase YidC/Oxa/ALB C-terminal" evidence="14">
    <location>
        <begin position="380"/>
        <end position="585"/>
    </location>
</feature>
<evidence type="ECO:0000256" key="2">
    <source>
        <dbReference type="ARBA" id="ARBA00010527"/>
    </source>
</evidence>
<keyword evidence="4 13" id="KW-0813">Transport</keyword>
<evidence type="ECO:0000256" key="5">
    <source>
        <dbReference type="ARBA" id="ARBA00022475"/>
    </source>
</evidence>
<dbReference type="AlphaFoldDB" id="A0A059G9W9"/>
<evidence type="ECO:0000256" key="6">
    <source>
        <dbReference type="ARBA" id="ARBA00022692"/>
    </source>
</evidence>
<dbReference type="PRINTS" id="PR01900">
    <property type="entry name" value="YIDCPROTEIN"/>
</dbReference>
<dbReference type="NCBIfam" id="TIGR03592">
    <property type="entry name" value="yidC_oxa1_cterm"/>
    <property type="match status" value="1"/>
</dbReference>
<keyword evidence="8 13" id="KW-1133">Transmembrane helix</keyword>
<dbReference type="OrthoDB" id="9780552at2"/>
<dbReference type="EMBL" id="ARYL01000005">
    <property type="protein sequence ID" value="KDA03514.1"/>
    <property type="molecule type" value="Genomic_DNA"/>
</dbReference>
<dbReference type="InterPro" id="IPR038221">
    <property type="entry name" value="YidC_periplasmic_sf"/>
</dbReference>
<dbReference type="eggNOG" id="COG0706">
    <property type="taxonomic scope" value="Bacteria"/>
</dbReference>
<gene>
    <name evidence="13" type="primary">yidC</name>
    <name evidence="16" type="ORF">HOC_05154</name>
</gene>
<dbReference type="Pfam" id="PF02096">
    <property type="entry name" value="60KD_IMP"/>
    <property type="match status" value="1"/>
</dbReference>
<feature type="transmembrane region" description="Helical" evidence="13">
    <location>
        <begin position="552"/>
        <end position="571"/>
    </location>
</feature>
<dbReference type="NCBIfam" id="NF002353">
    <property type="entry name" value="PRK01318.1-4"/>
    <property type="match status" value="1"/>
</dbReference>
<feature type="transmembrane region" description="Helical" evidence="13">
    <location>
        <begin position="6"/>
        <end position="24"/>
    </location>
</feature>
<evidence type="ECO:0000313" key="17">
    <source>
        <dbReference type="Proteomes" id="UP000024942"/>
    </source>
</evidence>
<accession>A0A059G9W9</accession>
<comment type="function">
    <text evidence="13">Required for the insertion and/or proper folding and/or complex formation of integral membrane proteins into the membrane. Involved in integration of membrane proteins that insert both dependently and independently of the Sec translocase complex, as well as at least some lipoproteins. Aids folding of multispanning membrane proteins.</text>
</comment>
<dbReference type="Pfam" id="PF14849">
    <property type="entry name" value="YidC_periplas"/>
    <property type="match status" value="1"/>
</dbReference>
<evidence type="ECO:0000256" key="11">
    <source>
        <dbReference type="ARBA" id="ARBA00033245"/>
    </source>
</evidence>
<evidence type="ECO:0000256" key="13">
    <source>
        <dbReference type="HAMAP-Rule" id="MF_01810"/>
    </source>
</evidence>
<keyword evidence="6 13" id="KW-0812">Transmembrane</keyword>
<dbReference type="HAMAP" id="MF_01810">
    <property type="entry name" value="YidC_type1"/>
    <property type="match status" value="1"/>
</dbReference>
<feature type="domain" description="Membrane insertase YidC N-terminal" evidence="15">
    <location>
        <begin position="76"/>
        <end position="368"/>
    </location>
</feature>
<name>A0A059G9W9_9PROT</name>
<keyword evidence="10 13" id="KW-0143">Chaperone</keyword>
<sequence>MEKQDQRNFLIAMALMVAFVFGYQKVFMEPAQKRFEAQQAAIKAEETPGVTASELSNVPAIAATKTVDEAISGPGRVKFEADSVDGSIRLAGSRIDDLSLRKHYLTVEKTQEVRLFRPESAEYGYFATYYWADGKALVAGRNSPWVQVGGRELTPATPITLRLETDGLTIERTISVDKDYMFSFEDTLTNTGSGERIVRAIGSVERHGAYKDFLEVTDPGSATASGLAHQGLMGVVDGELRMKKYKPLLELKKIDGETAEGTFPSSEGGWWGLTDKYWMGALVPQQDRAFDASLNKKAIATGGPLEVRTESDAITLAPGASQTVQNRIFAGAKRFQVLQDYQNKEGIPRMVDAIDWGWAFFLTKPFFYVLEYLAGVLGSFGWAILAFTVLVKLPLVPLFNQSYKSMAKMKKLQDPMKEISERFAADPQRKQQEIMKLYKQEGANPIGGCLPLVVTIPIFYALYKTLYVTLEMRHTPFLFLKDLSAPDPTAIGNLFGLLPWAASDIKAIPVIGMIIGIGILPLLYGATMAMLQSLNPAPTDKTQKMVIQAMPIVFMFVFGSFAAGLVLYWVWSNTLSFAQQYFIMRRNGVDTELGKTISRWLGREKKPAG</sequence>
<dbReference type="GO" id="GO:0015031">
    <property type="term" value="P:protein transport"/>
    <property type="evidence" value="ECO:0007669"/>
    <property type="project" value="UniProtKB-KW"/>
</dbReference>